<dbReference type="GO" id="GO:0046872">
    <property type="term" value="F:metal ion binding"/>
    <property type="evidence" value="ECO:0007669"/>
    <property type="project" value="UniProtKB-KW"/>
</dbReference>
<keyword evidence="8" id="KW-0067">ATP-binding</keyword>
<accession>A0A1H3VHC3</accession>
<dbReference type="AlphaFoldDB" id="A0A1H3VHC3"/>
<evidence type="ECO:0000256" key="1">
    <source>
        <dbReference type="ARBA" id="ARBA00004496"/>
    </source>
</evidence>
<evidence type="ECO:0000256" key="7">
    <source>
        <dbReference type="ARBA" id="ARBA00022741"/>
    </source>
</evidence>
<evidence type="ECO:0000313" key="12">
    <source>
        <dbReference type="Proteomes" id="UP000199041"/>
    </source>
</evidence>
<evidence type="ECO:0000256" key="10">
    <source>
        <dbReference type="ARBA" id="ARBA00032441"/>
    </source>
</evidence>
<keyword evidence="6" id="KW-0479">Metal-binding</keyword>
<dbReference type="Pfam" id="PF02367">
    <property type="entry name" value="TsaE"/>
    <property type="match status" value="1"/>
</dbReference>
<dbReference type="STRING" id="551991.SAMN05192529_10155"/>
<protein>
    <recommendedName>
        <fullName evidence="3">tRNA threonylcarbamoyladenosine biosynthesis protein TsaE</fullName>
    </recommendedName>
    <alternativeName>
        <fullName evidence="10">t(6)A37 threonylcarbamoyladenosine biosynthesis protein TsaE</fullName>
    </alternativeName>
</protein>
<comment type="subcellular location">
    <subcellularLocation>
        <location evidence="1">Cytoplasm</location>
    </subcellularLocation>
</comment>
<dbReference type="InterPro" id="IPR027417">
    <property type="entry name" value="P-loop_NTPase"/>
</dbReference>
<dbReference type="GO" id="GO:0005524">
    <property type="term" value="F:ATP binding"/>
    <property type="evidence" value="ECO:0007669"/>
    <property type="project" value="UniProtKB-KW"/>
</dbReference>
<keyword evidence="4" id="KW-0963">Cytoplasm</keyword>
<reference evidence="11 12" key="1">
    <citation type="submission" date="2016-10" db="EMBL/GenBank/DDBJ databases">
        <authorList>
            <person name="de Groot N.N."/>
        </authorList>
    </citation>
    <scope>NUCLEOTIDE SEQUENCE [LARGE SCALE GENOMIC DNA]</scope>
    <source>
        <strain evidence="11 12">Vu-144</strain>
    </source>
</reference>
<keyword evidence="5" id="KW-0819">tRNA processing</keyword>
<keyword evidence="12" id="KW-1185">Reference proteome</keyword>
<evidence type="ECO:0000256" key="3">
    <source>
        <dbReference type="ARBA" id="ARBA00019010"/>
    </source>
</evidence>
<dbReference type="InterPro" id="IPR003442">
    <property type="entry name" value="T6A_TsaE"/>
</dbReference>
<dbReference type="PANTHER" id="PTHR33540">
    <property type="entry name" value="TRNA THREONYLCARBAMOYLADENOSINE BIOSYNTHESIS PROTEIN TSAE"/>
    <property type="match status" value="1"/>
</dbReference>
<comment type="similarity">
    <text evidence="2">Belongs to the TsaE family.</text>
</comment>
<name>A0A1H3VHC3_9BACT</name>
<dbReference type="GO" id="GO:0002949">
    <property type="term" value="P:tRNA threonylcarbamoyladenosine modification"/>
    <property type="evidence" value="ECO:0007669"/>
    <property type="project" value="InterPro"/>
</dbReference>
<dbReference type="PANTHER" id="PTHR33540:SF2">
    <property type="entry name" value="TRNA THREONYLCARBAMOYLADENOSINE BIOSYNTHESIS PROTEIN TSAE"/>
    <property type="match status" value="1"/>
</dbReference>
<evidence type="ECO:0000313" key="11">
    <source>
        <dbReference type="EMBL" id="SDZ73522.1"/>
    </source>
</evidence>
<evidence type="ECO:0000256" key="2">
    <source>
        <dbReference type="ARBA" id="ARBA00007599"/>
    </source>
</evidence>
<evidence type="ECO:0000256" key="8">
    <source>
        <dbReference type="ARBA" id="ARBA00022840"/>
    </source>
</evidence>
<evidence type="ECO:0000256" key="9">
    <source>
        <dbReference type="ARBA" id="ARBA00022842"/>
    </source>
</evidence>
<dbReference type="SUPFAM" id="SSF52540">
    <property type="entry name" value="P-loop containing nucleoside triphosphate hydrolases"/>
    <property type="match status" value="1"/>
</dbReference>
<keyword evidence="7" id="KW-0547">Nucleotide-binding</keyword>
<sequence length="146" mass="16667">MLDICVMEITYHISQIDKVAAHLWREHKDKRIWAFYAPMGAGKTTLIKELCSKVLGCKDVVSSPTFAIVNEYISPEEGSIYHMDWYRLSDEQEIVAAGVEETLNSGARCFVEWPERAPLLLPEDALLLQIDILPADERRVFDKSPE</sequence>
<evidence type="ECO:0000256" key="6">
    <source>
        <dbReference type="ARBA" id="ARBA00022723"/>
    </source>
</evidence>
<evidence type="ECO:0000256" key="4">
    <source>
        <dbReference type="ARBA" id="ARBA00022490"/>
    </source>
</evidence>
<keyword evidence="9" id="KW-0460">Magnesium</keyword>
<gene>
    <name evidence="11" type="ORF">SAMN05192529_10155</name>
</gene>
<dbReference type="GO" id="GO:0005737">
    <property type="term" value="C:cytoplasm"/>
    <property type="evidence" value="ECO:0007669"/>
    <property type="project" value="UniProtKB-SubCell"/>
</dbReference>
<dbReference type="Gene3D" id="3.40.50.300">
    <property type="entry name" value="P-loop containing nucleotide triphosphate hydrolases"/>
    <property type="match status" value="1"/>
</dbReference>
<proteinExistence type="inferred from homology"/>
<dbReference type="EMBL" id="FNQY01000001">
    <property type="protein sequence ID" value="SDZ73522.1"/>
    <property type="molecule type" value="Genomic_DNA"/>
</dbReference>
<dbReference type="NCBIfam" id="TIGR00150">
    <property type="entry name" value="T6A_YjeE"/>
    <property type="match status" value="1"/>
</dbReference>
<organism evidence="11 12">
    <name type="scientific">Arachidicoccus rhizosphaerae</name>
    <dbReference type="NCBI Taxonomy" id="551991"/>
    <lineage>
        <taxon>Bacteria</taxon>
        <taxon>Pseudomonadati</taxon>
        <taxon>Bacteroidota</taxon>
        <taxon>Chitinophagia</taxon>
        <taxon>Chitinophagales</taxon>
        <taxon>Chitinophagaceae</taxon>
        <taxon>Arachidicoccus</taxon>
    </lineage>
</organism>
<evidence type="ECO:0000256" key="5">
    <source>
        <dbReference type="ARBA" id="ARBA00022694"/>
    </source>
</evidence>
<dbReference type="Proteomes" id="UP000199041">
    <property type="component" value="Unassembled WGS sequence"/>
</dbReference>